<evidence type="ECO:0000256" key="3">
    <source>
        <dbReference type="PROSITE-ProRule" id="PRU00221"/>
    </source>
</evidence>
<gene>
    <name evidence="5" type="ORF">DDE83_003728</name>
</gene>
<dbReference type="OrthoDB" id="1932312at2759"/>
<dbReference type="InterPro" id="IPR001680">
    <property type="entry name" value="WD40_rpt"/>
</dbReference>
<dbReference type="Proteomes" id="UP000249619">
    <property type="component" value="Unassembled WGS sequence"/>
</dbReference>
<keyword evidence="6" id="KW-1185">Reference proteome</keyword>
<dbReference type="SMART" id="SM00320">
    <property type="entry name" value="WD40"/>
    <property type="match status" value="7"/>
</dbReference>
<dbReference type="PROSITE" id="PS50294">
    <property type="entry name" value="WD_REPEATS_REGION"/>
    <property type="match status" value="2"/>
</dbReference>
<feature type="region of interest" description="Disordered" evidence="4">
    <location>
        <begin position="584"/>
        <end position="614"/>
    </location>
</feature>
<feature type="compositionally biased region" description="Polar residues" evidence="4">
    <location>
        <begin position="731"/>
        <end position="740"/>
    </location>
</feature>
<feature type="region of interest" description="Disordered" evidence="4">
    <location>
        <begin position="147"/>
        <end position="166"/>
    </location>
</feature>
<dbReference type="PROSITE" id="PS50082">
    <property type="entry name" value="WD_REPEATS_2"/>
    <property type="match status" value="3"/>
</dbReference>
<dbReference type="SUPFAM" id="SSF50978">
    <property type="entry name" value="WD40 repeat-like"/>
    <property type="match status" value="1"/>
</dbReference>
<feature type="compositionally biased region" description="Polar residues" evidence="4">
    <location>
        <begin position="760"/>
        <end position="770"/>
    </location>
</feature>
<name>A0A364N6P7_STELY</name>
<feature type="compositionally biased region" description="Polar residues" evidence="4">
    <location>
        <begin position="230"/>
        <end position="239"/>
    </location>
</feature>
<dbReference type="InterPro" id="IPR015943">
    <property type="entry name" value="WD40/YVTN_repeat-like_dom_sf"/>
</dbReference>
<accession>A0A364N6P7</accession>
<dbReference type="Pfam" id="PF00400">
    <property type="entry name" value="WD40"/>
    <property type="match status" value="4"/>
</dbReference>
<dbReference type="InterPro" id="IPR036322">
    <property type="entry name" value="WD40_repeat_dom_sf"/>
</dbReference>
<dbReference type="EMBL" id="QGDH01000043">
    <property type="protein sequence ID" value="RAR12930.1"/>
    <property type="molecule type" value="Genomic_DNA"/>
</dbReference>
<feature type="repeat" description="WD" evidence="3">
    <location>
        <begin position="349"/>
        <end position="391"/>
    </location>
</feature>
<dbReference type="AlphaFoldDB" id="A0A364N6P7"/>
<organism evidence="5 6">
    <name type="scientific">Stemphylium lycopersici</name>
    <name type="common">Tomato gray leaf spot disease fungus</name>
    <name type="synonym">Thyrospora lycopersici</name>
    <dbReference type="NCBI Taxonomy" id="183478"/>
    <lineage>
        <taxon>Eukaryota</taxon>
        <taxon>Fungi</taxon>
        <taxon>Dikarya</taxon>
        <taxon>Ascomycota</taxon>
        <taxon>Pezizomycotina</taxon>
        <taxon>Dothideomycetes</taxon>
        <taxon>Pleosporomycetidae</taxon>
        <taxon>Pleosporales</taxon>
        <taxon>Pleosporineae</taxon>
        <taxon>Pleosporaceae</taxon>
        <taxon>Stemphylium</taxon>
    </lineage>
</organism>
<dbReference type="PANTHER" id="PTHR14221:SF0">
    <property type="entry name" value="WD REPEAT-CONTAINING PROTEIN 44"/>
    <property type="match status" value="1"/>
</dbReference>
<feature type="compositionally biased region" description="Low complexity" evidence="4">
    <location>
        <begin position="666"/>
        <end position="680"/>
    </location>
</feature>
<feature type="repeat" description="WD" evidence="3">
    <location>
        <begin position="236"/>
        <end position="267"/>
    </location>
</feature>
<feature type="compositionally biased region" description="Polar residues" evidence="4">
    <location>
        <begin position="46"/>
        <end position="57"/>
    </location>
</feature>
<reference evidence="6" key="1">
    <citation type="submission" date="2018-05" db="EMBL/GenBank/DDBJ databases">
        <title>Draft genome sequence of Stemphylium lycopersici strain CIDEFI 213.</title>
        <authorList>
            <person name="Medina R."/>
            <person name="Franco M.E.E."/>
            <person name="Lucentini C.G."/>
            <person name="Saparrat M.C.N."/>
            <person name="Balatti P.A."/>
        </authorList>
    </citation>
    <scope>NUCLEOTIDE SEQUENCE [LARGE SCALE GENOMIC DNA]</scope>
    <source>
        <strain evidence="6">CIDEFI 213</strain>
    </source>
</reference>
<dbReference type="FunFam" id="2.130.10.10:FF:000697">
    <property type="entry name" value="WD repeat protein, variant"/>
    <property type="match status" value="1"/>
</dbReference>
<feature type="compositionally biased region" description="Basic and acidic residues" evidence="4">
    <location>
        <begin position="862"/>
        <end position="874"/>
    </location>
</feature>
<evidence type="ECO:0000256" key="2">
    <source>
        <dbReference type="ARBA" id="ARBA00022737"/>
    </source>
</evidence>
<evidence type="ECO:0000313" key="5">
    <source>
        <dbReference type="EMBL" id="RAR12930.1"/>
    </source>
</evidence>
<feature type="region of interest" description="Disordered" evidence="4">
    <location>
        <begin position="835"/>
        <end position="874"/>
    </location>
</feature>
<feature type="repeat" description="WD" evidence="3">
    <location>
        <begin position="309"/>
        <end position="349"/>
    </location>
</feature>
<dbReference type="STRING" id="183478.A0A364N6P7"/>
<dbReference type="PANTHER" id="PTHR14221">
    <property type="entry name" value="WD REPEAT DOMAIN 44"/>
    <property type="match status" value="1"/>
</dbReference>
<sequence length="874" mass="95946">MADTAPKIKVTDMATGRGSFQKQGHVPATASEGPPSNKKLAAKLRSPTSPSAQPANDRQNDSIGDGQRLSETPIDPLSQQILQRTNTSTATQKLRSPNTETALNQSPSSPNEANGDTKLSGETPRDISGTKADKKKVSFLSRFIGGNKKKTTLDGTSDNGSETDDLRQEGMDAHLYVDNFSFSPKIPHPPAYIKVRAKFKKEKEFDRVFLAQELRSGSGKKSPPAAGSNPAPQSGSAATQNPIWAVEFSKDGKYLAVGGQDRVIRAWAVIDSPEGRRAHEKAESDPHAHDEDARHLSAPVFHQKPVREYHGHTSTILDLSWSKNNFLLSSSMDKTVRLWHVSRDENLCIFKHSDFVPSIQFHPTDDRFFLAGSLDAKLRLWSIPDKSVAFVTTVPDMITSVAFTPDGKTCIAGTLGGMCIFYDTEGLKWQAQLHVKSTRGQNAKGSKITGIHASYWPAGSEEGEIKLLVSSNDSRLRIYNMKDKTLEMKFRGHENNCSQIRATFADSSGHVICGSEDRKTYIWSTTTSEGDKRDQRPVEMFEAHKSITTCTVIAPIQTKQLLSASEDPIFDLCNPPPVTLVSKAESAVSSRAPTEAGSAHPTPAPTETHFKKAAESPAYVARSAHRGGNIIVTADYTGALKVFRQDCAFQKRIRLSEQWDTASLKRTSGIGRPSSIISRTSRSRRDSVSTQPPNDRIMNWRQDISHGIFDSSNSLPRRSASPRKSLAALSLHSTPQSRSHSPVLRHKPSAETYDGRVTATPKTSISMDRTTSLRSTSYSEASSSPYKEPPDPYDVEPTMTVEQDKVLDKQRQGDNPLAVYNGQSWLFWTANQKKPMAGAGKEESRPDLLGRMSTLSGISQLTDERSNDGVEEGR</sequence>
<evidence type="ECO:0000256" key="4">
    <source>
        <dbReference type="SAM" id="MobiDB-lite"/>
    </source>
</evidence>
<feature type="region of interest" description="Disordered" evidence="4">
    <location>
        <begin position="214"/>
        <end position="239"/>
    </location>
</feature>
<proteinExistence type="predicted"/>
<dbReference type="Gene3D" id="2.130.10.10">
    <property type="entry name" value="YVTN repeat-like/Quinoprotein amine dehydrogenase"/>
    <property type="match status" value="1"/>
</dbReference>
<comment type="caution">
    <text evidence="5">The sequence shown here is derived from an EMBL/GenBank/DDBJ whole genome shotgun (WGS) entry which is preliminary data.</text>
</comment>
<feature type="region of interest" description="Disordered" evidence="4">
    <location>
        <begin position="1"/>
        <end position="133"/>
    </location>
</feature>
<protein>
    <submittedName>
        <fullName evidence="5">WD40 repeat-like protein</fullName>
    </submittedName>
</protein>
<evidence type="ECO:0000256" key="1">
    <source>
        <dbReference type="ARBA" id="ARBA00022574"/>
    </source>
</evidence>
<feature type="compositionally biased region" description="Polar residues" evidence="4">
    <location>
        <begin position="77"/>
        <end position="114"/>
    </location>
</feature>
<feature type="region of interest" description="Disordered" evidence="4">
    <location>
        <begin position="666"/>
        <end position="792"/>
    </location>
</feature>
<feature type="compositionally biased region" description="Low complexity" evidence="4">
    <location>
        <begin position="772"/>
        <end position="784"/>
    </location>
</feature>
<keyword evidence="1 3" id="KW-0853">WD repeat</keyword>
<dbReference type="InterPro" id="IPR040324">
    <property type="entry name" value="WDR44/Dgr2"/>
</dbReference>
<keyword evidence="2" id="KW-0677">Repeat</keyword>
<evidence type="ECO:0000313" key="6">
    <source>
        <dbReference type="Proteomes" id="UP000249619"/>
    </source>
</evidence>